<protein>
    <submittedName>
        <fullName evidence="3">Uncharacterized protein</fullName>
    </submittedName>
</protein>
<name>A0A8T0GI91_CERPU</name>
<organism evidence="3 4">
    <name type="scientific">Ceratodon purpureus</name>
    <name type="common">Fire moss</name>
    <name type="synonym">Dicranum purpureum</name>
    <dbReference type="NCBI Taxonomy" id="3225"/>
    <lineage>
        <taxon>Eukaryota</taxon>
        <taxon>Viridiplantae</taxon>
        <taxon>Streptophyta</taxon>
        <taxon>Embryophyta</taxon>
        <taxon>Bryophyta</taxon>
        <taxon>Bryophytina</taxon>
        <taxon>Bryopsida</taxon>
        <taxon>Dicranidae</taxon>
        <taxon>Pseudoditrichales</taxon>
        <taxon>Ditrichaceae</taxon>
        <taxon>Ceratodon</taxon>
    </lineage>
</organism>
<comment type="caution">
    <text evidence="3">The sequence shown here is derived from an EMBL/GenBank/DDBJ whole genome shotgun (WGS) entry which is preliminary data.</text>
</comment>
<keyword evidence="4" id="KW-1185">Reference proteome</keyword>
<evidence type="ECO:0000256" key="1">
    <source>
        <dbReference type="SAM" id="Coils"/>
    </source>
</evidence>
<accession>A0A8T0GI91</accession>
<sequence>MDMHELGVMDGERVAPCVELSASCNSQESTRNYVKEGGQSRKASPCCELHLPSTSQKGVERAAREIAVLGDDVVDFEEQKLWQIQKEELEKELYHCTKAHKMSILQSAYEMSKLQVSFVLVKRQESLAKEQLEDALGVVKKLQAKVERLNGQVRHTETENRRLNTALSTLSSELDNRTAEKENLQRALEEAKKATTNNSIKSVDIVEMWTEETTPLIAQHELEIKQLQKIESNMAIGKGLVTDRNVLEKWTLESEALHSATIQLQELKRKLAVSERLESDLAASKLGLERVTTEKKELLIQLEATTKELLECKKKIADTELHDAELGRYAQVLNVEKITLMGQLELLRGELDKQKEAARIAQIEANKAMEAERECAKAKKLVEEKEEEMEYYIKQLESLREKNSMLRTQLDMEQQCKEAEMTAMPKLHEQSMNLLSRNLNTSMELVASNSVQNPQKIPPEPTTLDVSEAIPEAVEKKKSSKDNSRREPLQEISGKGKGRSTTEGLDKMPNPEPDAVEAPTSRPLKRSSRLRNRVSTQHSTDSASATTGGHKHVIDLVEDENDENDGVIEDVTQTNRRSVSRLKRPPALVPAETETGKKKGRKKYLNARSTDVELGPAHLLVGRSDRDERVKNLSSAAGMSDLRPTPLRSSATPRTVSRLPR</sequence>
<keyword evidence="1" id="KW-0175">Coiled coil</keyword>
<feature type="coiled-coil region" evidence="1">
    <location>
        <begin position="257"/>
        <end position="315"/>
    </location>
</feature>
<evidence type="ECO:0000256" key="2">
    <source>
        <dbReference type="SAM" id="MobiDB-lite"/>
    </source>
</evidence>
<dbReference type="Proteomes" id="UP000822688">
    <property type="component" value="Chromosome 10"/>
</dbReference>
<feature type="coiled-coil region" evidence="1">
    <location>
        <begin position="132"/>
        <end position="197"/>
    </location>
</feature>
<feature type="region of interest" description="Disordered" evidence="2">
    <location>
        <begin position="575"/>
        <end position="602"/>
    </location>
</feature>
<dbReference type="EMBL" id="CM026431">
    <property type="protein sequence ID" value="KAG0558743.1"/>
    <property type="molecule type" value="Genomic_DNA"/>
</dbReference>
<evidence type="ECO:0000313" key="3">
    <source>
        <dbReference type="EMBL" id="KAG0558743.1"/>
    </source>
</evidence>
<dbReference type="AlphaFoldDB" id="A0A8T0GI91"/>
<proteinExistence type="predicted"/>
<feature type="coiled-coil region" evidence="1">
    <location>
        <begin position="344"/>
        <end position="402"/>
    </location>
</feature>
<feature type="compositionally biased region" description="Basic and acidic residues" evidence="2">
    <location>
        <begin position="474"/>
        <end position="489"/>
    </location>
</feature>
<feature type="region of interest" description="Disordered" evidence="2">
    <location>
        <begin position="474"/>
        <end position="550"/>
    </location>
</feature>
<evidence type="ECO:0000313" key="4">
    <source>
        <dbReference type="Proteomes" id="UP000822688"/>
    </source>
</evidence>
<gene>
    <name evidence="3" type="ORF">KC19_10G050600</name>
</gene>
<feature type="compositionally biased region" description="Basic residues" evidence="2">
    <location>
        <begin position="523"/>
        <end position="532"/>
    </location>
</feature>
<reference evidence="3" key="1">
    <citation type="submission" date="2020-06" db="EMBL/GenBank/DDBJ databases">
        <title>WGS assembly of Ceratodon purpureus strain R40.</title>
        <authorList>
            <person name="Carey S.B."/>
            <person name="Jenkins J."/>
            <person name="Shu S."/>
            <person name="Lovell J.T."/>
            <person name="Sreedasyam A."/>
            <person name="Maumus F."/>
            <person name="Tiley G.P."/>
            <person name="Fernandez-Pozo N."/>
            <person name="Barry K."/>
            <person name="Chen C."/>
            <person name="Wang M."/>
            <person name="Lipzen A."/>
            <person name="Daum C."/>
            <person name="Saski C.A."/>
            <person name="Payton A.C."/>
            <person name="Mcbreen J.C."/>
            <person name="Conrad R.E."/>
            <person name="Kollar L.M."/>
            <person name="Olsson S."/>
            <person name="Huttunen S."/>
            <person name="Landis J.B."/>
            <person name="Wickett N.J."/>
            <person name="Johnson M.G."/>
            <person name="Rensing S.A."/>
            <person name="Grimwood J."/>
            <person name="Schmutz J."/>
            <person name="Mcdaniel S.F."/>
        </authorList>
    </citation>
    <scope>NUCLEOTIDE SEQUENCE</scope>
    <source>
        <strain evidence="3">R40</strain>
    </source>
</reference>
<feature type="region of interest" description="Disordered" evidence="2">
    <location>
        <begin position="623"/>
        <end position="661"/>
    </location>
</feature>
<feature type="compositionally biased region" description="Polar residues" evidence="2">
    <location>
        <begin position="533"/>
        <end position="547"/>
    </location>
</feature>